<name>A0ABM8UNL8_9BACT</name>
<dbReference type="GO" id="GO:0016787">
    <property type="term" value="F:hydrolase activity"/>
    <property type="evidence" value="ECO:0007669"/>
    <property type="project" value="UniProtKB-KW"/>
</dbReference>
<evidence type="ECO:0000313" key="3">
    <source>
        <dbReference type="EMBL" id="CAG5068997.1"/>
    </source>
</evidence>
<feature type="domain" description="YhcG N-terminal" evidence="2">
    <location>
        <begin position="15"/>
        <end position="150"/>
    </location>
</feature>
<evidence type="ECO:0000259" key="2">
    <source>
        <dbReference type="Pfam" id="PF17761"/>
    </source>
</evidence>
<feature type="domain" description="YhcG PDDEXK nuclease" evidence="1">
    <location>
        <begin position="173"/>
        <end position="262"/>
    </location>
</feature>
<keyword evidence="4" id="KW-1185">Reference proteome</keyword>
<dbReference type="InterPro" id="IPR041527">
    <property type="entry name" value="YhcG_N"/>
</dbReference>
<reference evidence="3 4" key="1">
    <citation type="submission" date="2021-04" db="EMBL/GenBank/DDBJ databases">
        <authorList>
            <person name="Rodrigo-Torres L."/>
            <person name="Arahal R. D."/>
            <person name="Lucena T."/>
        </authorList>
    </citation>
    <scope>NUCLEOTIDE SEQUENCE [LARGE SCALE GENOMIC DNA]</scope>
    <source>
        <strain evidence="3 4">CECT 9623</strain>
    </source>
</reference>
<organism evidence="3 4">
    <name type="scientific">Dyadobacter linearis</name>
    <dbReference type="NCBI Taxonomy" id="2823330"/>
    <lineage>
        <taxon>Bacteria</taxon>
        <taxon>Pseudomonadati</taxon>
        <taxon>Bacteroidota</taxon>
        <taxon>Cytophagia</taxon>
        <taxon>Cytophagales</taxon>
        <taxon>Spirosomataceae</taxon>
        <taxon>Dyadobacter</taxon>
    </lineage>
</organism>
<dbReference type="RefSeq" id="WP_229254594.1">
    <property type="nucleotide sequence ID" value="NZ_CAJRAU010000002.1"/>
</dbReference>
<comment type="caution">
    <text evidence="3">The sequence shown here is derived from an EMBL/GenBank/DDBJ whole genome shotgun (WGS) entry which is preliminary data.</text>
</comment>
<dbReference type="Pfam" id="PF06250">
    <property type="entry name" value="YhcG_C"/>
    <property type="match status" value="1"/>
</dbReference>
<dbReference type="InterPro" id="IPR011856">
    <property type="entry name" value="tRNA_endonuc-like_dom_sf"/>
</dbReference>
<evidence type="ECO:0000259" key="1">
    <source>
        <dbReference type="Pfam" id="PF06250"/>
    </source>
</evidence>
<dbReference type="Pfam" id="PF17761">
    <property type="entry name" value="DUF1016_N"/>
    <property type="match status" value="1"/>
</dbReference>
<dbReference type="PANTHER" id="PTHR30547">
    <property type="entry name" value="UNCHARACTERIZED PROTEIN YHCG-RELATED"/>
    <property type="match status" value="1"/>
</dbReference>
<keyword evidence="3" id="KW-0378">Hydrolase</keyword>
<dbReference type="EMBL" id="CAJRAU010000002">
    <property type="protein sequence ID" value="CAG5068997.1"/>
    <property type="molecule type" value="Genomic_DNA"/>
</dbReference>
<protein>
    <submittedName>
        <fullName evidence="3">Nuclease YhcG</fullName>
        <ecNumber evidence="3">3.1.-.-</ecNumber>
    </submittedName>
</protein>
<proteinExistence type="predicted"/>
<dbReference type="EC" id="3.1.-.-" evidence="3"/>
<gene>
    <name evidence="3" type="primary">yhcG_1</name>
    <name evidence="3" type="ORF">DYBT9623_01731</name>
</gene>
<dbReference type="InterPro" id="IPR053148">
    <property type="entry name" value="PD-DEXK-like_domain"/>
</dbReference>
<dbReference type="PANTHER" id="PTHR30547:SF0">
    <property type="entry name" value="BLR8175 PROTEIN"/>
    <property type="match status" value="1"/>
</dbReference>
<dbReference type="Gene3D" id="3.40.1350.10">
    <property type="match status" value="1"/>
</dbReference>
<dbReference type="Proteomes" id="UP000679725">
    <property type="component" value="Unassembled WGS sequence"/>
</dbReference>
<dbReference type="InterPro" id="IPR009362">
    <property type="entry name" value="YhcG_C"/>
</dbReference>
<evidence type="ECO:0000313" key="4">
    <source>
        <dbReference type="Proteomes" id="UP000679725"/>
    </source>
</evidence>
<accession>A0ABM8UNL8</accession>
<sequence length="273" mass="31595">MQLTTNQYPQILAELKVTIRQSRLKASLSANAEMLMLYWQIGKTIIEQQQAASWGAKIIDQLASDLRKEFPDMRGLSPRNLKYMRQFATAYPDRAIVQAALAQITWYHHITLLTKVKEPEERHFYIQETATQGWSRDVMVAQIETGYFRRKGHALTNFNKTLPDAMSDLAKYITKDPYVFDFLSLTDEHNEKDLEDALTDHITKFLLELGAGFAYVGRQYLLEVGEQDFFIDLLFYHVKLHAFVVIELKRGKFMPEYAGKLNRSGDPVLFVCD</sequence>